<feature type="transmembrane region" description="Helical" evidence="1">
    <location>
        <begin position="22"/>
        <end position="43"/>
    </location>
</feature>
<dbReference type="Pfam" id="PF14219">
    <property type="entry name" value="DUF4328"/>
    <property type="match status" value="1"/>
</dbReference>
<feature type="transmembrane region" description="Helical" evidence="1">
    <location>
        <begin position="201"/>
        <end position="222"/>
    </location>
</feature>
<dbReference type="STRING" id="115433.SAMN05421835_102442"/>
<reference evidence="3 4" key="1">
    <citation type="submission" date="2016-10" db="EMBL/GenBank/DDBJ databases">
        <authorList>
            <person name="de Groot N.N."/>
        </authorList>
    </citation>
    <scope>NUCLEOTIDE SEQUENCE [LARGE SCALE GENOMIC DNA]</scope>
    <source>
        <strain evidence="3 4">DSM 44468</strain>
    </source>
</reference>
<feature type="transmembrane region" description="Helical" evidence="1">
    <location>
        <begin position="79"/>
        <end position="97"/>
    </location>
</feature>
<keyword evidence="1" id="KW-0812">Transmembrane</keyword>
<keyword evidence="1" id="KW-1133">Transmembrane helix</keyword>
<evidence type="ECO:0000313" key="3">
    <source>
        <dbReference type="EMBL" id="SFI99526.1"/>
    </source>
</evidence>
<dbReference type="RefSeq" id="WP_091504732.1">
    <property type="nucleotide sequence ID" value="NZ_FORP01000002.1"/>
</dbReference>
<sequence length="230" mass="24538">MTDALAPFAASSPSESEPVRPLTALGVAAAVAVVLAAVARGAVTWTHWHAYHVVTGYLDGSAPLADVVAADSLSRTLRWASAAILACAGVVVVGWLWRARRNAESRSLAQHRLGRGWVIGGWICPVVNFWYPHTIVSDVWKTSRPGSPETLNLARVRGSGLVTAWWSLYLLSALVDLWATVGFLRPADAHDLFTASLTDTVAFGIRVVSGGLFLLVIARITAWQKAASAC</sequence>
<keyword evidence="4" id="KW-1185">Reference proteome</keyword>
<keyword evidence="1" id="KW-0472">Membrane</keyword>
<gene>
    <name evidence="3" type="ORF">SAMN05421835_102442</name>
</gene>
<feature type="domain" description="DUF4328" evidence="2">
    <location>
        <begin position="66"/>
        <end position="222"/>
    </location>
</feature>
<dbReference type="Proteomes" id="UP000199025">
    <property type="component" value="Unassembled WGS sequence"/>
</dbReference>
<protein>
    <recommendedName>
        <fullName evidence="2">DUF4328 domain-containing protein</fullName>
    </recommendedName>
</protein>
<proteinExistence type="predicted"/>
<feature type="transmembrane region" description="Helical" evidence="1">
    <location>
        <begin position="161"/>
        <end position="181"/>
    </location>
</feature>
<evidence type="ECO:0000259" key="2">
    <source>
        <dbReference type="Pfam" id="PF14219"/>
    </source>
</evidence>
<organism evidence="3 4">
    <name type="scientific">Amycolatopsis sacchari</name>
    <dbReference type="NCBI Taxonomy" id="115433"/>
    <lineage>
        <taxon>Bacteria</taxon>
        <taxon>Bacillati</taxon>
        <taxon>Actinomycetota</taxon>
        <taxon>Actinomycetes</taxon>
        <taxon>Pseudonocardiales</taxon>
        <taxon>Pseudonocardiaceae</taxon>
        <taxon>Amycolatopsis</taxon>
    </lineage>
</organism>
<dbReference type="OrthoDB" id="4174975at2"/>
<accession>A0A1I3MS54</accession>
<dbReference type="InterPro" id="IPR025565">
    <property type="entry name" value="DUF4328"/>
</dbReference>
<evidence type="ECO:0000313" key="4">
    <source>
        <dbReference type="Proteomes" id="UP000199025"/>
    </source>
</evidence>
<evidence type="ECO:0000256" key="1">
    <source>
        <dbReference type="SAM" id="Phobius"/>
    </source>
</evidence>
<name>A0A1I3MS54_9PSEU</name>
<dbReference type="EMBL" id="FORP01000002">
    <property type="protein sequence ID" value="SFI99526.1"/>
    <property type="molecule type" value="Genomic_DNA"/>
</dbReference>
<dbReference type="AlphaFoldDB" id="A0A1I3MS54"/>